<keyword evidence="2 4" id="KW-0238">DNA-binding</keyword>
<keyword evidence="3" id="KW-0804">Transcription</keyword>
<evidence type="ECO:0000256" key="4">
    <source>
        <dbReference type="PROSITE-ProRule" id="PRU00335"/>
    </source>
</evidence>
<evidence type="ECO:0000313" key="7">
    <source>
        <dbReference type="Proteomes" id="UP000315369"/>
    </source>
</evidence>
<dbReference type="Pfam" id="PF00440">
    <property type="entry name" value="TetR_N"/>
    <property type="match status" value="1"/>
</dbReference>
<dbReference type="EMBL" id="VIFM01000016">
    <property type="protein sequence ID" value="TQF16885.1"/>
    <property type="molecule type" value="Genomic_DNA"/>
</dbReference>
<dbReference type="PRINTS" id="PR00455">
    <property type="entry name" value="HTHTETR"/>
</dbReference>
<evidence type="ECO:0000313" key="6">
    <source>
        <dbReference type="EMBL" id="TQF16885.1"/>
    </source>
</evidence>
<organism evidence="6 7">
    <name type="scientific">Myxococcus llanfairpwllgwyngyllgogerychwyrndrobwllllantysiliogogogochensis</name>
    <dbReference type="NCBI Taxonomy" id="2590453"/>
    <lineage>
        <taxon>Bacteria</taxon>
        <taxon>Pseudomonadati</taxon>
        <taxon>Myxococcota</taxon>
        <taxon>Myxococcia</taxon>
        <taxon>Myxococcales</taxon>
        <taxon>Cystobacterineae</taxon>
        <taxon>Myxococcaceae</taxon>
        <taxon>Myxococcus</taxon>
    </lineage>
</organism>
<keyword evidence="1" id="KW-0805">Transcription regulation</keyword>
<dbReference type="InterPro" id="IPR023772">
    <property type="entry name" value="DNA-bd_HTH_TetR-type_CS"/>
</dbReference>
<feature type="domain" description="HTH tetR-type" evidence="5">
    <location>
        <begin position="14"/>
        <end position="74"/>
    </location>
</feature>
<dbReference type="InterPro" id="IPR001647">
    <property type="entry name" value="HTH_TetR"/>
</dbReference>
<proteinExistence type="predicted"/>
<dbReference type="GO" id="GO:0000976">
    <property type="term" value="F:transcription cis-regulatory region binding"/>
    <property type="evidence" value="ECO:0007669"/>
    <property type="project" value="TreeGrafter"/>
</dbReference>
<sequence length="210" mass="23328">MPRADRTKPRGGQGDKRQALLTGALTVFARDGYTRASIDMIADEAGVSTRTLYNHFQDKARLFQAVIEESASRVAEAQTALLDRHLRKVTNLETDLIELALAWGTPMPDSAEHFALVRQVNAEAGHIPAPAIKAWREAGPLRVRRELARHLRRLADEGLLRVEDPERAALHFTRLVSVPGPHDGGLTLTRKERAEHVASGVRVFLYGYGR</sequence>
<dbReference type="PROSITE" id="PS01081">
    <property type="entry name" value="HTH_TETR_1"/>
    <property type="match status" value="1"/>
</dbReference>
<dbReference type="GO" id="GO:0003700">
    <property type="term" value="F:DNA-binding transcription factor activity"/>
    <property type="evidence" value="ECO:0007669"/>
    <property type="project" value="TreeGrafter"/>
</dbReference>
<evidence type="ECO:0000256" key="3">
    <source>
        <dbReference type="ARBA" id="ARBA00023163"/>
    </source>
</evidence>
<dbReference type="Proteomes" id="UP000315369">
    <property type="component" value="Unassembled WGS sequence"/>
</dbReference>
<comment type="caution">
    <text evidence="6">The sequence shown here is derived from an EMBL/GenBank/DDBJ whole genome shotgun (WGS) entry which is preliminary data.</text>
</comment>
<dbReference type="InterPro" id="IPR009057">
    <property type="entry name" value="Homeodomain-like_sf"/>
</dbReference>
<dbReference type="RefSeq" id="WP_141641491.1">
    <property type="nucleotide sequence ID" value="NZ_VIFM01000016.1"/>
</dbReference>
<dbReference type="PROSITE" id="PS50977">
    <property type="entry name" value="HTH_TETR_2"/>
    <property type="match status" value="1"/>
</dbReference>
<dbReference type="PANTHER" id="PTHR30055:SF146">
    <property type="entry name" value="HTH-TYPE TRANSCRIPTIONAL DUAL REGULATOR CECR"/>
    <property type="match status" value="1"/>
</dbReference>
<evidence type="ECO:0000256" key="2">
    <source>
        <dbReference type="ARBA" id="ARBA00023125"/>
    </source>
</evidence>
<protein>
    <submittedName>
        <fullName evidence="6">TetR/AcrR family transcriptional regulator</fullName>
    </submittedName>
</protein>
<accession>A0A540X6H8</accession>
<dbReference type="FunFam" id="1.10.10.60:FF:000141">
    <property type="entry name" value="TetR family transcriptional regulator"/>
    <property type="match status" value="1"/>
</dbReference>
<evidence type="ECO:0000256" key="1">
    <source>
        <dbReference type="ARBA" id="ARBA00023015"/>
    </source>
</evidence>
<feature type="DNA-binding region" description="H-T-H motif" evidence="4">
    <location>
        <begin position="37"/>
        <end position="56"/>
    </location>
</feature>
<evidence type="ECO:0000259" key="5">
    <source>
        <dbReference type="PROSITE" id="PS50977"/>
    </source>
</evidence>
<gene>
    <name evidence="6" type="ORF">FJV41_06280</name>
</gene>
<reference evidence="6 7" key="1">
    <citation type="submission" date="2019-06" db="EMBL/GenBank/DDBJ databases">
        <authorList>
            <person name="Livingstone P."/>
            <person name="Whitworth D."/>
        </authorList>
    </citation>
    <scope>NUCLEOTIDE SEQUENCE [LARGE SCALE GENOMIC DNA]</scope>
    <source>
        <strain evidence="6 7">AM401</strain>
    </source>
</reference>
<dbReference type="InterPro" id="IPR039536">
    <property type="entry name" value="TetR_C_Proteobacteria"/>
</dbReference>
<dbReference type="AlphaFoldDB" id="A0A540X6H8"/>
<dbReference type="SUPFAM" id="SSF46689">
    <property type="entry name" value="Homeodomain-like"/>
    <property type="match status" value="1"/>
</dbReference>
<dbReference type="OrthoDB" id="63332at2"/>
<dbReference type="Pfam" id="PF14246">
    <property type="entry name" value="TetR_C_7"/>
    <property type="match status" value="1"/>
</dbReference>
<dbReference type="InterPro" id="IPR050109">
    <property type="entry name" value="HTH-type_TetR-like_transc_reg"/>
</dbReference>
<dbReference type="Gene3D" id="1.10.357.10">
    <property type="entry name" value="Tetracycline Repressor, domain 2"/>
    <property type="match status" value="1"/>
</dbReference>
<keyword evidence="7" id="KW-1185">Reference proteome</keyword>
<dbReference type="PANTHER" id="PTHR30055">
    <property type="entry name" value="HTH-TYPE TRANSCRIPTIONAL REGULATOR RUTR"/>
    <property type="match status" value="1"/>
</dbReference>
<name>A0A540X6H8_9BACT</name>